<comment type="caution">
    <text evidence="11">The sequence shown here is derived from an EMBL/GenBank/DDBJ whole genome shotgun (WGS) entry which is preliminary data.</text>
</comment>
<evidence type="ECO:0000256" key="8">
    <source>
        <dbReference type="PROSITE-ProRule" id="PRU00622"/>
    </source>
</evidence>
<dbReference type="InterPro" id="IPR017873">
    <property type="entry name" value="Cys-rich_GLG1_repeat_euk"/>
</dbReference>
<keyword evidence="5 10" id="KW-1133">Transmembrane helix</keyword>
<dbReference type="InterPro" id="IPR001893">
    <property type="entry name" value="Cys-rich_GLG1_repeat"/>
</dbReference>
<keyword evidence="2 10" id="KW-0812">Transmembrane</keyword>
<dbReference type="PANTHER" id="PTHR11884:SF1">
    <property type="entry name" value="GOLGI APPARATUS PROTEIN 1"/>
    <property type="match status" value="1"/>
</dbReference>
<gene>
    <name evidence="11" type="ORF">OTI717_LOCUS22337</name>
</gene>
<evidence type="ECO:0000256" key="10">
    <source>
        <dbReference type="SAM" id="Phobius"/>
    </source>
</evidence>
<dbReference type="InterPro" id="IPR039728">
    <property type="entry name" value="GLG1"/>
</dbReference>
<evidence type="ECO:0000313" key="12">
    <source>
        <dbReference type="Proteomes" id="UP000663823"/>
    </source>
</evidence>
<reference evidence="11" key="1">
    <citation type="submission" date="2021-02" db="EMBL/GenBank/DDBJ databases">
        <authorList>
            <person name="Nowell W R."/>
        </authorList>
    </citation>
    <scope>NUCLEOTIDE SEQUENCE</scope>
</reference>
<feature type="transmembrane region" description="Helical" evidence="10">
    <location>
        <begin position="341"/>
        <end position="361"/>
    </location>
</feature>
<feature type="compositionally biased region" description="Basic and acidic residues" evidence="9">
    <location>
        <begin position="142"/>
        <end position="156"/>
    </location>
</feature>
<dbReference type="Proteomes" id="UP000663823">
    <property type="component" value="Unassembled WGS sequence"/>
</dbReference>
<dbReference type="Pfam" id="PF00839">
    <property type="entry name" value="Cys_rich_FGFR"/>
    <property type="match status" value="2"/>
</dbReference>
<dbReference type="GO" id="GO:0017134">
    <property type="term" value="F:fibroblast growth factor binding"/>
    <property type="evidence" value="ECO:0007669"/>
    <property type="project" value="TreeGrafter"/>
</dbReference>
<evidence type="ECO:0000256" key="2">
    <source>
        <dbReference type="ARBA" id="ARBA00022692"/>
    </source>
</evidence>
<feature type="compositionally biased region" description="Acidic residues" evidence="9">
    <location>
        <begin position="119"/>
        <end position="141"/>
    </location>
</feature>
<sequence length="382" mass="43825">TPGNAEILDCLKDNQNKVSTACYTKLRKREKLDVILPENDYSLMSKCAIIIQKFCSNEKKQNILSCLRRNINQDAMPNLCRRVLYHRLMVLNSSARLNQGLIDNCQRDINKYCQSEVVNNDDDDDKDSNEDDADGNDNDTEINDRKDNVNNKKTNNDDDDDDDEVTDRRMGGRIIQCLRSKYSDTSITLESQCVSELIDVIQTSKLDVKLDVKLYQSCRKFLKSECTGMDQEDCLKLLYQKNRIDDDNCKEQIKRIAREGQADIHVDRALAFACQADVLKYCNDIPIGSGKQLKCLLSMGKSVTSQCQAMLQKRQELWESGSNVNSVVDLTEQIRKSKSSLYQFIVILLILCTVFMAGRIYGRNERYNPIMNYDNPITIDHK</sequence>
<evidence type="ECO:0000313" key="11">
    <source>
        <dbReference type="EMBL" id="CAF3873053.1"/>
    </source>
</evidence>
<keyword evidence="3" id="KW-0732">Signal</keyword>
<evidence type="ECO:0000256" key="3">
    <source>
        <dbReference type="ARBA" id="ARBA00022729"/>
    </source>
</evidence>
<name>A0A819FRQ6_9BILA</name>
<keyword evidence="7" id="KW-0325">Glycoprotein</keyword>
<evidence type="ECO:0008006" key="13">
    <source>
        <dbReference type="Google" id="ProtNLM"/>
    </source>
</evidence>
<feature type="region of interest" description="Disordered" evidence="9">
    <location>
        <begin position="116"/>
        <end position="166"/>
    </location>
</feature>
<dbReference type="AlphaFoldDB" id="A0A819FRQ6"/>
<evidence type="ECO:0000256" key="5">
    <source>
        <dbReference type="ARBA" id="ARBA00022989"/>
    </source>
</evidence>
<evidence type="ECO:0000256" key="7">
    <source>
        <dbReference type="ARBA" id="ARBA00023180"/>
    </source>
</evidence>
<dbReference type="EMBL" id="CAJOAX010003787">
    <property type="protein sequence ID" value="CAF3873053.1"/>
    <property type="molecule type" value="Genomic_DNA"/>
</dbReference>
<dbReference type="GO" id="GO:0000139">
    <property type="term" value="C:Golgi membrane"/>
    <property type="evidence" value="ECO:0007669"/>
    <property type="project" value="InterPro"/>
</dbReference>
<evidence type="ECO:0000256" key="9">
    <source>
        <dbReference type="SAM" id="MobiDB-lite"/>
    </source>
</evidence>
<keyword evidence="6 10" id="KW-0472">Membrane</keyword>
<evidence type="ECO:0000256" key="4">
    <source>
        <dbReference type="ARBA" id="ARBA00022737"/>
    </source>
</evidence>
<evidence type="ECO:0000256" key="1">
    <source>
        <dbReference type="ARBA" id="ARBA00004479"/>
    </source>
</evidence>
<feature type="repeat" description="Cys-rich GLG1" evidence="8">
    <location>
        <begin position="244"/>
        <end position="304"/>
    </location>
</feature>
<organism evidence="11 12">
    <name type="scientific">Rotaria sordida</name>
    <dbReference type="NCBI Taxonomy" id="392033"/>
    <lineage>
        <taxon>Eukaryota</taxon>
        <taxon>Metazoa</taxon>
        <taxon>Spiralia</taxon>
        <taxon>Gnathifera</taxon>
        <taxon>Rotifera</taxon>
        <taxon>Eurotatoria</taxon>
        <taxon>Bdelloidea</taxon>
        <taxon>Philodinida</taxon>
        <taxon>Philodinidae</taxon>
        <taxon>Rotaria</taxon>
    </lineage>
</organism>
<dbReference type="PROSITE" id="PS51289">
    <property type="entry name" value="GLG1_C_RICH"/>
    <property type="match status" value="1"/>
</dbReference>
<comment type="subcellular location">
    <subcellularLocation>
        <location evidence="1">Membrane</location>
        <topology evidence="1">Single-pass type I membrane protein</topology>
    </subcellularLocation>
</comment>
<accession>A0A819FRQ6</accession>
<keyword evidence="4" id="KW-0677">Repeat</keyword>
<protein>
    <recommendedName>
        <fullName evidence="13">Golgi apparatus protein 1</fullName>
    </recommendedName>
</protein>
<feature type="non-terminal residue" evidence="11">
    <location>
        <position position="382"/>
    </location>
</feature>
<proteinExistence type="predicted"/>
<dbReference type="PANTHER" id="PTHR11884">
    <property type="entry name" value="SELECTIN LIGAND RELATED"/>
    <property type="match status" value="1"/>
</dbReference>
<evidence type="ECO:0000256" key="6">
    <source>
        <dbReference type="ARBA" id="ARBA00023136"/>
    </source>
</evidence>